<evidence type="ECO:0000313" key="1">
    <source>
        <dbReference type="EMBL" id="PSW12819.1"/>
    </source>
</evidence>
<dbReference type="Proteomes" id="UP000241346">
    <property type="component" value="Unassembled WGS sequence"/>
</dbReference>
<name>A0A2T3NEI1_9GAMM</name>
<comment type="caution">
    <text evidence="1">The sequence shown here is derived from an EMBL/GenBank/DDBJ whole genome shotgun (WGS) entry which is preliminary data.</text>
</comment>
<dbReference type="AlphaFoldDB" id="A0A2T3NEI1"/>
<accession>A0A2T3NEI1</accession>
<reference evidence="1 2" key="1">
    <citation type="submission" date="2018-03" db="EMBL/GenBank/DDBJ databases">
        <title>Whole genome sequencing of Histamine producing bacteria.</title>
        <authorList>
            <person name="Butler K."/>
        </authorList>
    </citation>
    <scope>NUCLEOTIDE SEQUENCE [LARGE SCALE GENOMIC DNA]</scope>
    <source>
        <strain evidence="1 2">DSM 19138</strain>
    </source>
</reference>
<dbReference type="RefSeq" id="WP_107298637.1">
    <property type="nucleotide sequence ID" value="NZ_PYMB01000004.1"/>
</dbReference>
<evidence type="ECO:0000313" key="2">
    <source>
        <dbReference type="Proteomes" id="UP000241346"/>
    </source>
</evidence>
<proteinExistence type="predicted"/>
<organism evidence="1 2">
    <name type="scientific">Photobacterium rosenbergii</name>
    <dbReference type="NCBI Taxonomy" id="294936"/>
    <lineage>
        <taxon>Bacteria</taxon>
        <taxon>Pseudomonadati</taxon>
        <taxon>Pseudomonadota</taxon>
        <taxon>Gammaproteobacteria</taxon>
        <taxon>Vibrionales</taxon>
        <taxon>Vibrionaceae</taxon>
        <taxon>Photobacterium</taxon>
    </lineage>
</organism>
<dbReference type="OrthoDB" id="5826208at2"/>
<gene>
    <name evidence="1" type="ORF">C9J01_13305</name>
</gene>
<protein>
    <recommendedName>
        <fullName evidence="3">DUF1471 domain-containing protein</fullName>
    </recommendedName>
</protein>
<sequence length="107" mass="11976">MKSLLYVTLFAASPLFVQDCFAKDCDPVAKVDGVPYEVSTGKAESMGLNRAESFTVYTVSGKSKLDQLVDSKLKEKNIEYYSVAYVVPRSYDNNYQAIVTGYYDKVE</sequence>
<dbReference type="EMBL" id="PYMB01000004">
    <property type="protein sequence ID" value="PSW12819.1"/>
    <property type="molecule type" value="Genomic_DNA"/>
</dbReference>
<evidence type="ECO:0008006" key="3">
    <source>
        <dbReference type="Google" id="ProtNLM"/>
    </source>
</evidence>